<proteinExistence type="predicted"/>
<dbReference type="PANTHER" id="PTHR35337:SF1">
    <property type="entry name" value="SLR1478 PROTEIN"/>
    <property type="match status" value="1"/>
</dbReference>
<comment type="caution">
    <text evidence="2">The sequence shown here is derived from an EMBL/GenBank/DDBJ whole genome shotgun (WGS) entry which is preliminary data.</text>
</comment>
<dbReference type="RefSeq" id="WP_307208524.1">
    <property type="nucleotide sequence ID" value="NZ_JAUSSU010000019.1"/>
</dbReference>
<reference evidence="2 3" key="1">
    <citation type="submission" date="2023-07" db="EMBL/GenBank/DDBJ databases">
        <title>Sorghum-associated microbial communities from plants grown in Nebraska, USA.</title>
        <authorList>
            <person name="Schachtman D."/>
        </authorList>
    </citation>
    <scope>NUCLEOTIDE SEQUENCE [LARGE SCALE GENOMIC DNA]</scope>
    <source>
        <strain evidence="2 3">CC482</strain>
    </source>
</reference>
<evidence type="ECO:0000313" key="2">
    <source>
        <dbReference type="EMBL" id="MDQ0116461.1"/>
    </source>
</evidence>
<keyword evidence="1" id="KW-0812">Transmembrane</keyword>
<dbReference type="InterPro" id="IPR002798">
    <property type="entry name" value="SpoIIM-like"/>
</dbReference>
<feature type="transmembrane region" description="Helical" evidence="1">
    <location>
        <begin position="20"/>
        <end position="42"/>
    </location>
</feature>
<organism evidence="2 3">
    <name type="scientific">Paenibacillus harenae</name>
    <dbReference type="NCBI Taxonomy" id="306543"/>
    <lineage>
        <taxon>Bacteria</taxon>
        <taxon>Bacillati</taxon>
        <taxon>Bacillota</taxon>
        <taxon>Bacilli</taxon>
        <taxon>Bacillales</taxon>
        <taxon>Paenibacillaceae</taxon>
        <taxon>Paenibacillus</taxon>
    </lineage>
</organism>
<evidence type="ECO:0000256" key="1">
    <source>
        <dbReference type="SAM" id="Phobius"/>
    </source>
</evidence>
<evidence type="ECO:0000313" key="3">
    <source>
        <dbReference type="Proteomes" id="UP001229346"/>
    </source>
</evidence>
<dbReference type="PANTHER" id="PTHR35337">
    <property type="entry name" value="SLR1478 PROTEIN"/>
    <property type="match status" value="1"/>
</dbReference>
<sequence>MFKAKSIMEHLKQMNPYIAFGFILFFAGMVIGGTNPVFHAFLNNQLVGLSGISDVAKNSDNPTLTLSVIIFLNNAIKSVFVMYLGAFFGIVPLLFIVVNGMVIGYLLQNIAAQEGAAFMASVVLKGILPHGIIEIPAIIIACAYGMKFGTLGFRGLGSLLFSRSKLPAIGKDYESFVARTVPMIVLLPLAMLVASIIESTLSVWLLSL</sequence>
<dbReference type="Proteomes" id="UP001229346">
    <property type="component" value="Unassembled WGS sequence"/>
</dbReference>
<protein>
    <submittedName>
        <fullName evidence="2">Stage II sporulation protein M</fullName>
    </submittedName>
</protein>
<feature type="transmembrane region" description="Helical" evidence="1">
    <location>
        <begin position="183"/>
        <end position="206"/>
    </location>
</feature>
<gene>
    <name evidence="2" type="ORF">J2T15_005941</name>
</gene>
<dbReference type="Pfam" id="PF01944">
    <property type="entry name" value="SpoIIM"/>
    <property type="match status" value="1"/>
</dbReference>
<feature type="transmembrane region" description="Helical" evidence="1">
    <location>
        <begin position="80"/>
        <end position="107"/>
    </location>
</feature>
<name>A0ABT9UA01_PAEHA</name>
<keyword evidence="3" id="KW-1185">Reference proteome</keyword>
<keyword evidence="1" id="KW-0472">Membrane</keyword>
<accession>A0ABT9UA01</accession>
<keyword evidence="1" id="KW-1133">Transmembrane helix</keyword>
<feature type="transmembrane region" description="Helical" evidence="1">
    <location>
        <begin position="127"/>
        <end position="146"/>
    </location>
</feature>
<dbReference type="EMBL" id="JAUSSU010000019">
    <property type="protein sequence ID" value="MDQ0116461.1"/>
    <property type="molecule type" value="Genomic_DNA"/>
</dbReference>